<proteinExistence type="predicted"/>
<name>A0A1F5ZH88_9BACT</name>
<feature type="transmembrane region" description="Helical" evidence="1">
    <location>
        <begin position="335"/>
        <end position="362"/>
    </location>
</feature>
<feature type="transmembrane region" description="Helical" evidence="1">
    <location>
        <begin position="152"/>
        <end position="169"/>
    </location>
</feature>
<feature type="transmembrane region" description="Helical" evidence="1">
    <location>
        <begin position="7"/>
        <end position="27"/>
    </location>
</feature>
<dbReference type="PANTHER" id="PTHR38454">
    <property type="entry name" value="INTEGRAL MEMBRANE PROTEIN-RELATED"/>
    <property type="match status" value="1"/>
</dbReference>
<organism evidence="2 3">
    <name type="scientific">Candidatus Gottesmanbacteria bacterium RBG_13_45_10</name>
    <dbReference type="NCBI Taxonomy" id="1798370"/>
    <lineage>
        <taxon>Bacteria</taxon>
        <taxon>Candidatus Gottesmaniibacteriota</taxon>
    </lineage>
</organism>
<feature type="transmembrane region" description="Helical" evidence="1">
    <location>
        <begin position="304"/>
        <end position="323"/>
    </location>
</feature>
<dbReference type="AlphaFoldDB" id="A0A1F5ZH88"/>
<gene>
    <name evidence="2" type="ORF">A2Z00_03480</name>
</gene>
<feature type="transmembrane region" description="Helical" evidence="1">
    <location>
        <begin position="219"/>
        <end position="241"/>
    </location>
</feature>
<keyword evidence="1" id="KW-0472">Membrane</keyword>
<evidence type="ECO:0000256" key="1">
    <source>
        <dbReference type="SAM" id="Phobius"/>
    </source>
</evidence>
<evidence type="ECO:0000313" key="2">
    <source>
        <dbReference type="EMBL" id="OGG11482.1"/>
    </source>
</evidence>
<dbReference type="Proteomes" id="UP000177268">
    <property type="component" value="Unassembled WGS sequence"/>
</dbReference>
<keyword evidence="1" id="KW-0812">Transmembrane</keyword>
<feature type="transmembrane region" description="Helical" evidence="1">
    <location>
        <begin position="73"/>
        <end position="92"/>
    </location>
</feature>
<evidence type="ECO:0008006" key="4">
    <source>
        <dbReference type="Google" id="ProtNLM"/>
    </source>
</evidence>
<accession>A0A1F5ZH88</accession>
<feature type="transmembrane region" description="Helical" evidence="1">
    <location>
        <begin position="126"/>
        <end position="145"/>
    </location>
</feature>
<feature type="transmembrane region" description="Helical" evidence="1">
    <location>
        <begin position="402"/>
        <end position="421"/>
    </location>
</feature>
<feature type="transmembrane region" description="Helical" evidence="1">
    <location>
        <begin position="695"/>
        <end position="719"/>
    </location>
</feature>
<evidence type="ECO:0000313" key="3">
    <source>
        <dbReference type="Proteomes" id="UP000177268"/>
    </source>
</evidence>
<dbReference type="Pfam" id="PF09586">
    <property type="entry name" value="YfhO"/>
    <property type="match status" value="1"/>
</dbReference>
<feature type="transmembrane region" description="Helical" evidence="1">
    <location>
        <begin position="99"/>
        <end position="120"/>
    </location>
</feature>
<protein>
    <recommendedName>
        <fullName evidence="4">Membrane protein 6-pyruvoyl-tetrahydropterin synthase-related domain-containing protein</fullName>
    </recommendedName>
</protein>
<comment type="caution">
    <text evidence="2">The sequence shown here is derived from an EMBL/GenBank/DDBJ whole genome shotgun (WGS) entry which is preliminary data.</text>
</comment>
<dbReference type="InterPro" id="IPR018580">
    <property type="entry name" value="Uncharacterised_YfhO"/>
</dbReference>
<dbReference type="PANTHER" id="PTHR38454:SF1">
    <property type="entry name" value="INTEGRAL MEMBRANE PROTEIN"/>
    <property type="match status" value="1"/>
</dbReference>
<keyword evidence="1" id="KW-1133">Transmembrane helix</keyword>
<feature type="transmembrane region" description="Helical" evidence="1">
    <location>
        <begin position="189"/>
        <end position="212"/>
    </location>
</feature>
<reference evidence="2 3" key="1">
    <citation type="journal article" date="2016" name="Nat. Commun.">
        <title>Thousands of microbial genomes shed light on interconnected biogeochemical processes in an aquifer system.</title>
        <authorList>
            <person name="Anantharaman K."/>
            <person name="Brown C.T."/>
            <person name="Hug L.A."/>
            <person name="Sharon I."/>
            <person name="Castelle C.J."/>
            <person name="Probst A.J."/>
            <person name="Thomas B.C."/>
            <person name="Singh A."/>
            <person name="Wilkins M.J."/>
            <person name="Karaoz U."/>
            <person name="Brodie E.L."/>
            <person name="Williams K.H."/>
            <person name="Hubbard S.S."/>
            <person name="Banfield J.F."/>
        </authorList>
    </citation>
    <scope>NUCLEOTIDE SEQUENCE [LARGE SCALE GENOMIC DNA]</scope>
</reference>
<sequence length="747" mass="83116">MRRMTKDALVLLVILFIVGAFFFPLFYPTPSVIVTPDFGLSDAVTGFSTKYFLWLHLQQNHIPLWTTQWGGGFPIYAQGGMSALFIPNLILYKLFDPVHAYNLSIVLSLSILGWGMYAWLRLLKQTRFASCFGGITAALSGYSIVQLTHISIIQGLSLFPLLCAMTYLLTQTYSWTVVGILAVTLSQQLIIGFPQTVFITLLFLTSYVAWIIRAKKKKLFAIIQYIIALVLGFGLSAIQLLPSNEFLTTIQGSKGFSADTATLFSYPLVHLKTLLDPFALGNPKLGTYPPFYAFGGSIFWENTAYIGIVPLIAIILATLFFFLRKTKKPRATGDVLFFVGVLVVSFLLATGGNSPLYLIYSFWPFSIFRVPSRFIWLFIMSLIVLSVKAIDSINKTCSPRFWRFVIAILIILHVAQIFSVWQTYHAIVPASQWTRPPTLLEFIPKQGYLLTLGAETTHNATYLKKGWQDTRPYDMLRNAFGPDKNLLWGVANFRENAGRSLRRSTVINSLIDASITSDIHAATISDFGSKLLNLFAVSSVISTVPLTQTGLTSHASFSYDSQSINLFDNPHAVPKAYIASSAAWATTAQEAAQKMKDPSFVAGSTVLLEQPVSYPTVEKPGVVSIRSSQDERIVIAIRQNPAPSILVVADTYYPGWHATVDGKETNIFPVNIKQKGMWIPKGDHTVVLYYLPQSLVIGAVVSVLFALLTILVMGFARFLPASYTDQKVLAIFWPHRRSRGRSPPHTR</sequence>
<feature type="transmembrane region" description="Helical" evidence="1">
    <location>
        <begin position="374"/>
        <end position="390"/>
    </location>
</feature>
<dbReference type="EMBL" id="MFIZ01000026">
    <property type="protein sequence ID" value="OGG11482.1"/>
    <property type="molecule type" value="Genomic_DNA"/>
</dbReference>